<dbReference type="EMBL" id="CH479347">
    <property type="protein sequence ID" value="EDW27200.1"/>
    <property type="molecule type" value="Genomic_DNA"/>
</dbReference>
<dbReference type="Proteomes" id="UP000008744">
    <property type="component" value="Unassembled WGS sequence"/>
</dbReference>
<sequence length="137" mass="14755">MYPGVSADCQGKDADWRPGQRQRGPPNPQTSVPKPIPKGELNFGFSSVTVKVYKSDAAAGARPVDKPVEQDAASEIEASDDHTETDPEGYSTDGTLRCDFEAMCCHEEVEDDPDADITVVKDTKDVLEAPSDQSSPL</sequence>
<feature type="region of interest" description="Disordered" evidence="1">
    <location>
        <begin position="1"/>
        <end position="40"/>
    </location>
</feature>
<dbReference type="HOGENOM" id="CLU_1867219_0_0_1"/>
<evidence type="ECO:0000313" key="3">
    <source>
        <dbReference type="Proteomes" id="UP000008744"/>
    </source>
</evidence>
<feature type="region of interest" description="Disordered" evidence="1">
    <location>
        <begin position="56"/>
        <end position="93"/>
    </location>
</feature>
<proteinExistence type="predicted"/>
<evidence type="ECO:0000313" key="2">
    <source>
        <dbReference type="EMBL" id="EDW27200.1"/>
    </source>
</evidence>
<protein>
    <submittedName>
        <fullName evidence="2">GL14504</fullName>
    </submittedName>
</protein>
<dbReference type="PhylomeDB" id="B4HCK4"/>
<organism evidence="3">
    <name type="scientific">Drosophila persimilis</name>
    <name type="common">Fruit fly</name>
    <dbReference type="NCBI Taxonomy" id="7234"/>
    <lineage>
        <taxon>Eukaryota</taxon>
        <taxon>Metazoa</taxon>
        <taxon>Ecdysozoa</taxon>
        <taxon>Arthropoda</taxon>
        <taxon>Hexapoda</taxon>
        <taxon>Insecta</taxon>
        <taxon>Pterygota</taxon>
        <taxon>Neoptera</taxon>
        <taxon>Endopterygota</taxon>
        <taxon>Diptera</taxon>
        <taxon>Brachycera</taxon>
        <taxon>Muscomorpha</taxon>
        <taxon>Ephydroidea</taxon>
        <taxon>Drosophilidae</taxon>
        <taxon>Drosophila</taxon>
        <taxon>Sophophora</taxon>
    </lineage>
</organism>
<keyword evidence="3" id="KW-1185">Reference proteome</keyword>
<dbReference type="AlphaFoldDB" id="B4HCK4"/>
<evidence type="ECO:0000256" key="1">
    <source>
        <dbReference type="SAM" id="MobiDB-lite"/>
    </source>
</evidence>
<accession>B4HCK4</accession>
<reference evidence="2 3" key="1">
    <citation type="journal article" date="2007" name="Nature">
        <title>Evolution of genes and genomes on the Drosophila phylogeny.</title>
        <authorList>
            <consortium name="Drosophila 12 Genomes Consortium"/>
            <person name="Clark A.G."/>
            <person name="Eisen M.B."/>
            <person name="Smith D.R."/>
            <person name="Bergman C.M."/>
            <person name="Oliver B."/>
            <person name="Markow T.A."/>
            <person name="Kaufman T.C."/>
            <person name="Kellis M."/>
            <person name="Gelbart W."/>
            <person name="Iyer V.N."/>
            <person name="Pollard D.A."/>
            <person name="Sackton T.B."/>
            <person name="Larracuente A.M."/>
            <person name="Singh N.D."/>
            <person name="Abad J.P."/>
            <person name="Abt D.N."/>
            <person name="Adryan B."/>
            <person name="Aguade M."/>
            <person name="Akashi H."/>
            <person name="Anderson W.W."/>
            <person name="Aquadro C.F."/>
            <person name="Ardell D.H."/>
            <person name="Arguello R."/>
            <person name="Artieri C.G."/>
            <person name="Barbash D.A."/>
            <person name="Barker D."/>
            <person name="Barsanti P."/>
            <person name="Batterham P."/>
            <person name="Batzoglou S."/>
            <person name="Begun D."/>
            <person name="Bhutkar A."/>
            <person name="Blanco E."/>
            <person name="Bosak S.A."/>
            <person name="Bradley R.K."/>
            <person name="Brand A.D."/>
            <person name="Brent M.R."/>
            <person name="Brooks A.N."/>
            <person name="Brown R.H."/>
            <person name="Butlin R.K."/>
            <person name="Caggese C."/>
            <person name="Calvi B.R."/>
            <person name="Bernardo de Carvalho A."/>
            <person name="Caspi A."/>
            <person name="Castrezana S."/>
            <person name="Celniker S.E."/>
            <person name="Chang J.L."/>
            <person name="Chapple C."/>
            <person name="Chatterji S."/>
            <person name="Chinwalla A."/>
            <person name="Civetta A."/>
            <person name="Clifton S.W."/>
            <person name="Comeron J.M."/>
            <person name="Costello J.C."/>
            <person name="Coyne J.A."/>
            <person name="Daub J."/>
            <person name="David R.G."/>
            <person name="Delcher A.L."/>
            <person name="Delehaunty K."/>
            <person name="Do C.B."/>
            <person name="Ebling H."/>
            <person name="Edwards K."/>
            <person name="Eickbush T."/>
            <person name="Evans J.D."/>
            <person name="Filipski A."/>
            <person name="Findeiss S."/>
            <person name="Freyhult E."/>
            <person name="Fulton L."/>
            <person name="Fulton R."/>
            <person name="Garcia A.C."/>
            <person name="Gardiner A."/>
            <person name="Garfield D.A."/>
            <person name="Garvin B.E."/>
            <person name="Gibson G."/>
            <person name="Gilbert D."/>
            <person name="Gnerre S."/>
            <person name="Godfrey J."/>
            <person name="Good R."/>
            <person name="Gotea V."/>
            <person name="Gravely B."/>
            <person name="Greenberg A.J."/>
            <person name="Griffiths-Jones S."/>
            <person name="Gross S."/>
            <person name="Guigo R."/>
            <person name="Gustafson E.A."/>
            <person name="Haerty W."/>
            <person name="Hahn M.W."/>
            <person name="Halligan D.L."/>
            <person name="Halpern A.L."/>
            <person name="Halter G.M."/>
            <person name="Han M.V."/>
            <person name="Heger A."/>
            <person name="Hillier L."/>
            <person name="Hinrichs A.S."/>
            <person name="Holmes I."/>
            <person name="Hoskins R.A."/>
            <person name="Hubisz M.J."/>
            <person name="Hultmark D."/>
            <person name="Huntley M.A."/>
            <person name="Jaffe D.B."/>
            <person name="Jagadeeshan S."/>
            <person name="Jeck W.R."/>
            <person name="Johnson J."/>
            <person name="Jones C.D."/>
            <person name="Jordan W.C."/>
            <person name="Karpen G.H."/>
            <person name="Kataoka E."/>
            <person name="Keightley P.D."/>
            <person name="Kheradpour P."/>
            <person name="Kirkness E.F."/>
            <person name="Koerich L.B."/>
            <person name="Kristiansen K."/>
            <person name="Kudrna D."/>
            <person name="Kulathinal R.J."/>
            <person name="Kumar S."/>
            <person name="Kwok R."/>
            <person name="Lander E."/>
            <person name="Langley C.H."/>
            <person name="Lapoint R."/>
            <person name="Lazzaro B.P."/>
            <person name="Lee S.J."/>
            <person name="Levesque L."/>
            <person name="Li R."/>
            <person name="Lin C.F."/>
            <person name="Lin M.F."/>
            <person name="Lindblad-Toh K."/>
            <person name="Llopart A."/>
            <person name="Long M."/>
            <person name="Low L."/>
            <person name="Lozovsky E."/>
            <person name="Lu J."/>
            <person name="Luo M."/>
            <person name="Machado C.A."/>
            <person name="Makalowski W."/>
            <person name="Marzo M."/>
            <person name="Matsuda M."/>
            <person name="Matzkin L."/>
            <person name="McAllister B."/>
            <person name="McBride C.S."/>
            <person name="McKernan B."/>
            <person name="McKernan K."/>
            <person name="Mendez-Lago M."/>
            <person name="Minx P."/>
            <person name="Mollenhauer M.U."/>
            <person name="Montooth K."/>
            <person name="Mount S.M."/>
            <person name="Mu X."/>
            <person name="Myers E."/>
            <person name="Negre B."/>
            <person name="Newfeld S."/>
            <person name="Nielsen R."/>
            <person name="Noor M.A."/>
            <person name="O'Grady P."/>
            <person name="Pachter L."/>
            <person name="Papaceit M."/>
            <person name="Parisi M.J."/>
            <person name="Parisi M."/>
            <person name="Parts L."/>
            <person name="Pedersen J.S."/>
            <person name="Pesole G."/>
            <person name="Phillippy A.M."/>
            <person name="Ponting C.P."/>
            <person name="Pop M."/>
            <person name="Porcelli D."/>
            <person name="Powell J.R."/>
            <person name="Prohaska S."/>
            <person name="Pruitt K."/>
            <person name="Puig M."/>
            <person name="Quesneville H."/>
            <person name="Ram K.R."/>
            <person name="Rand D."/>
            <person name="Rasmussen M.D."/>
            <person name="Reed L.K."/>
            <person name="Reenan R."/>
            <person name="Reily A."/>
            <person name="Remington K.A."/>
            <person name="Rieger T.T."/>
            <person name="Ritchie M.G."/>
            <person name="Robin C."/>
            <person name="Rogers Y.H."/>
            <person name="Rohde C."/>
            <person name="Rozas J."/>
            <person name="Rubenfield M.J."/>
            <person name="Ruiz A."/>
            <person name="Russo S."/>
            <person name="Salzberg S.L."/>
            <person name="Sanchez-Gracia A."/>
            <person name="Saranga D.J."/>
            <person name="Sato H."/>
            <person name="Schaeffer S.W."/>
            <person name="Schatz M.C."/>
            <person name="Schlenke T."/>
            <person name="Schwartz R."/>
            <person name="Segarra C."/>
            <person name="Singh R.S."/>
            <person name="Sirot L."/>
            <person name="Sirota M."/>
            <person name="Sisneros N.B."/>
            <person name="Smith C.D."/>
            <person name="Smith T.F."/>
            <person name="Spieth J."/>
            <person name="Stage D.E."/>
            <person name="Stark A."/>
            <person name="Stephan W."/>
            <person name="Strausberg R.L."/>
            <person name="Strempel S."/>
            <person name="Sturgill D."/>
            <person name="Sutton G."/>
            <person name="Sutton G.G."/>
            <person name="Tao W."/>
            <person name="Teichmann S."/>
            <person name="Tobari Y.N."/>
            <person name="Tomimura Y."/>
            <person name="Tsolas J.M."/>
            <person name="Valente V.L."/>
            <person name="Venter E."/>
            <person name="Venter J.C."/>
            <person name="Vicario S."/>
            <person name="Vieira F.G."/>
            <person name="Vilella A.J."/>
            <person name="Villasante A."/>
            <person name="Walenz B."/>
            <person name="Wang J."/>
            <person name="Wasserman M."/>
            <person name="Watts T."/>
            <person name="Wilson D."/>
            <person name="Wilson R.K."/>
            <person name="Wing R.A."/>
            <person name="Wolfner M.F."/>
            <person name="Wong A."/>
            <person name="Wong G.K."/>
            <person name="Wu C.I."/>
            <person name="Wu G."/>
            <person name="Yamamoto D."/>
            <person name="Yang H.P."/>
            <person name="Yang S.P."/>
            <person name="Yorke J.A."/>
            <person name="Yoshida K."/>
            <person name="Zdobnov E."/>
            <person name="Zhang P."/>
            <person name="Zhang Y."/>
            <person name="Zimin A.V."/>
            <person name="Baldwin J."/>
            <person name="Abdouelleil A."/>
            <person name="Abdulkadir J."/>
            <person name="Abebe A."/>
            <person name="Abera B."/>
            <person name="Abreu J."/>
            <person name="Acer S.C."/>
            <person name="Aftuck L."/>
            <person name="Alexander A."/>
            <person name="An P."/>
            <person name="Anderson E."/>
            <person name="Anderson S."/>
            <person name="Arachi H."/>
            <person name="Azer M."/>
            <person name="Bachantsang P."/>
            <person name="Barry A."/>
            <person name="Bayul T."/>
            <person name="Berlin A."/>
            <person name="Bessette D."/>
            <person name="Bloom T."/>
            <person name="Blye J."/>
            <person name="Boguslavskiy L."/>
            <person name="Bonnet C."/>
            <person name="Boukhgalter B."/>
            <person name="Bourzgui I."/>
            <person name="Brown A."/>
            <person name="Cahill P."/>
            <person name="Channer S."/>
            <person name="Cheshatsang Y."/>
            <person name="Chuda L."/>
            <person name="Citroen M."/>
            <person name="Collymore A."/>
            <person name="Cooke P."/>
            <person name="Costello M."/>
            <person name="D'Aco K."/>
            <person name="Daza R."/>
            <person name="De Haan G."/>
            <person name="DeGray S."/>
            <person name="DeMaso C."/>
            <person name="Dhargay N."/>
            <person name="Dooley K."/>
            <person name="Dooley E."/>
            <person name="Doricent M."/>
            <person name="Dorje P."/>
            <person name="Dorjee K."/>
            <person name="Dupes A."/>
            <person name="Elong R."/>
            <person name="Falk J."/>
            <person name="Farina A."/>
            <person name="Faro S."/>
            <person name="Ferguson D."/>
            <person name="Fisher S."/>
            <person name="Foley C.D."/>
            <person name="Franke A."/>
            <person name="Friedrich D."/>
            <person name="Gadbois L."/>
            <person name="Gearin G."/>
            <person name="Gearin C.R."/>
            <person name="Giannoukos G."/>
            <person name="Goode T."/>
            <person name="Graham J."/>
            <person name="Grandbois E."/>
            <person name="Grewal S."/>
            <person name="Gyaltsen K."/>
            <person name="Hafez N."/>
            <person name="Hagos B."/>
            <person name="Hall J."/>
            <person name="Henson C."/>
            <person name="Hollinger A."/>
            <person name="Honan T."/>
            <person name="Huard M.D."/>
            <person name="Hughes L."/>
            <person name="Hurhula B."/>
            <person name="Husby M.E."/>
            <person name="Kamat A."/>
            <person name="Kanga B."/>
            <person name="Kashin S."/>
            <person name="Khazanovich D."/>
            <person name="Kisner P."/>
            <person name="Lance K."/>
            <person name="Lara M."/>
            <person name="Lee W."/>
            <person name="Lennon N."/>
            <person name="Letendre F."/>
            <person name="LeVine R."/>
            <person name="Lipovsky A."/>
            <person name="Liu X."/>
            <person name="Liu J."/>
            <person name="Liu S."/>
            <person name="Lokyitsang T."/>
            <person name="Lokyitsang Y."/>
            <person name="Lubonja R."/>
            <person name="Lui A."/>
            <person name="MacDonald P."/>
            <person name="Magnisalis V."/>
            <person name="Maru K."/>
            <person name="Matthews C."/>
            <person name="McCusker W."/>
            <person name="McDonough S."/>
            <person name="Mehta T."/>
            <person name="Meldrim J."/>
            <person name="Meneus L."/>
            <person name="Mihai O."/>
            <person name="Mihalev A."/>
            <person name="Mihova T."/>
            <person name="Mittelman R."/>
            <person name="Mlenga V."/>
            <person name="Montmayeur A."/>
            <person name="Mulrain L."/>
            <person name="Navidi A."/>
            <person name="Naylor J."/>
            <person name="Negash T."/>
            <person name="Nguyen T."/>
            <person name="Nguyen N."/>
            <person name="Nicol R."/>
            <person name="Norbu C."/>
            <person name="Norbu N."/>
            <person name="Novod N."/>
            <person name="O'Neill B."/>
            <person name="Osman S."/>
            <person name="Markiewicz E."/>
            <person name="Oyono O.L."/>
            <person name="Patti C."/>
            <person name="Phunkhang P."/>
            <person name="Pierre F."/>
            <person name="Priest M."/>
            <person name="Raghuraman S."/>
            <person name="Rege F."/>
            <person name="Reyes R."/>
            <person name="Rise C."/>
            <person name="Rogov P."/>
            <person name="Ross K."/>
            <person name="Ryan E."/>
            <person name="Settipalli S."/>
            <person name="Shea T."/>
            <person name="Sherpa N."/>
            <person name="Shi L."/>
            <person name="Shih D."/>
            <person name="Sparrow T."/>
            <person name="Spaulding J."/>
            <person name="Stalker J."/>
            <person name="Stange-Thomann N."/>
            <person name="Stavropoulos S."/>
            <person name="Stone C."/>
            <person name="Strader C."/>
            <person name="Tesfaye S."/>
            <person name="Thomson T."/>
            <person name="Thoulutsang Y."/>
            <person name="Thoulutsang D."/>
            <person name="Topham K."/>
            <person name="Topping I."/>
            <person name="Tsamla T."/>
            <person name="Vassiliev H."/>
            <person name="Vo A."/>
            <person name="Wangchuk T."/>
            <person name="Wangdi T."/>
            <person name="Weiand M."/>
            <person name="Wilkinson J."/>
            <person name="Wilson A."/>
            <person name="Yadav S."/>
            <person name="Young G."/>
            <person name="Yu Q."/>
            <person name="Zembek L."/>
            <person name="Zhong D."/>
            <person name="Zimmer A."/>
            <person name="Zwirko Z."/>
            <person name="Jaffe D.B."/>
            <person name="Alvarez P."/>
            <person name="Brockman W."/>
            <person name="Butler J."/>
            <person name="Chin C."/>
            <person name="Gnerre S."/>
            <person name="Grabherr M."/>
            <person name="Kleber M."/>
            <person name="Mauceli E."/>
            <person name="MacCallum I."/>
        </authorList>
    </citation>
    <scope>NUCLEOTIDE SEQUENCE [LARGE SCALE GENOMIC DNA]</scope>
    <source>
        <strain evidence="3">MSH-3 / Tucson 14011-0111.49</strain>
    </source>
</reference>
<name>B4HCK4_DROPE</name>
<gene>
    <name evidence="2" type="primary">Dper\GL14504</name>
    <name evidence="2" type="ORF">Dper_GL14504</name>
</gene>